<evidence type="ECO:0000259" key="1">
    <source>
        <dbReference type="Pfam" id="PF09359"/>
    </source>
</evidence>
<dbReference type="GO" id="GO:0006799">
    <property type="term" value="P:polyphosphate biosynthetic process"/>
    <property type="evidence" value="ECO:0007669"/>
    <property type="project" value="UniProtKB-ARBA"/>
</dbReference>
<dbReference type="CDD" id="cd07750">
    <property type="entry name" value="PolyPPase_VTC_like"/>
    <property type="match status" value="1"/>
</dbReference>
<dbReference type="EMBL" id="LMXI01000284">
    <property type="protein sequence ID" value="KRT58715.1"/>
    <property type="molecule type" value="Genomic_DNA"/>
</dbReference>
<dbReference type="AlphaFoldDB" id="A0A0T5Z7H0"/>
<evidence type="ECO:0000313" key="3">
    <source>
        <dbReference type="EMBL" id="KRT58715.1"/>
    </source>
</evidence>
<dbReference type="RefSeq" id="WP_057956003.1">
    <property type="nucleotide sequence ID" value="NZ_KQ556902.1"/>
</dbReference>
<evidence type="ECO:0000313" key="5">
    <source>
        <dbReference type="Proteomes" id="UP000051634"/>
    </source>
</evidence>
<dbReference type="PATRIC" id="fig|54398.3.peg.2836"/>
<gene>
    <name evidence="2" type="ORF">Ga0074115_1375</name>
    <name evidence="3" type="ORF">Ga0076813_14102</name>
</gene>
<reference evidence="4 5" key="1">
    <citation type="submission" date="2015-11" db="EMBL/GenBank/DDBJ databases">
        <title>The genome of Candidatus Endoriftia persephone in Ridgeia piscesae and population structure of the North Eastern Pacific vestimentiferan symbionts.</title>
        <authorList>
            <person name="Perez M."/>
            <person name="Juniper K.S."/>
        </authorList>
    </citation>
    <scope>NUCLEOTIDE SEQUENCE [LARGE SCALE GENOMIC DNA]</scope>
    <source>
        <strain evidence="3">Ind10</strain>
        <strain evidence="2">Ind11</strain>
    </source>
</reference>
<evidence type="ECO:0000313" key="4">
    <source>
        <dbReference type="Proteomes" id="UP000051276"/>
    </source>
</evidence>
<proteinExistence type="predicted"/>
<keyword evidence="5" id="KW-1185">Reference proteome</keyword>
<comment type="caution">
    <text evidence="3">The sequence shown here is derived from an EMBL/GenBank/DDBJ whole genome shotgun (WGS) entry which is preliminary data.</text>
</comment>
<accession>A0A0T5Z7H0</accession>
<dbReference type="Gene3D" id="3.20.100.30">
    <property type="entry name" value="VTC, catalytic tunnel domain"/>
    <property type="match status" value="1"/>
</dbReference>
<protein>
    <submittedName>
        <fullName evidence="2 3">VTC domain</fullName>
    </submittedName>
</protein>
<name>A0A0T5Z7H0_9GAMM</name>
<dbReference type="OrthoDB" id="9800181at2"/>
<dbReference type="STRING" id="54398.Ga0074115_1375"/>
<feature type="domain" description="VTC" evidence="1">
    <location>
        <begin position="12"/>
        <end position="255"/>
    </location>
</feature>
<dbReference type="InterPro" id="IPR018966">
    <property type="entry name" value="VTC_domain"/>
</dbReference>
<sequence>MSIDAQLPPRLERYELKYVIPSCLVEPVSDYVLAYCGLDRHSEAAEDNFYRVNSLYFDSPNFLFLRNRMYGKDNRFNMRVRSYGWDALPPYFLEIKQKKANVVIKYRATLSEGEWPGILNDPTYQIREDETSLDSDNKSLFLRLATSYAAEPKILTQYRRRAFASVVDDYARVTMDMDMDMRCYYQEAYNLLPDPHRMVPYDDETIYDWGGDPGNSVILEIKCHPTQVPTWVLDLTHHFQLYRRSFSKYKTSLLSTLSRDSCPDIGERYSSLYT</sequence>
<dbReference type="InterPro" id="IPR042267">
    <property type="entry name" value="VTC_sf"/>
</dbReference>
<dbReference type="Proteomes" id="UP000051634">
    <property type="component" value="Unassembled WGS sequence"/>
</dbReference>
<organism evidence="3 4">
    <name type="scientific">endosymbiont of Ridgeia piscesae</name>
    <dbReference type="NCBI Taxonomy" id="54398"/>
    <lineage>
        <taxon>Bacteria</taxon>
        <taxon>Pseudomonadati</taxon>
        <taxon>Pseudomonadota</taxon>
        <taxon>Gammaproteobacteria</taxon>
        <taxon>sulfur-oxidizing symbionts</taxon>
    </lineage>
</organism>
<evidence type="ECO:0000313" key="2">
    <source>
        <dbReference type="EMBL" id="KRT56271.1"/>
    </source>
</evidence>
<dbReference type="Pfam" id="PF09359">
    <property type="entry name" value="VTC"/>
    <property type="match status" value="1"/>
</dbReference>
<dbReference type="Proteomes" id="UP000051276">
    <property type="component" value="Unassembled WGS sequence"/>
</dbReference>
<dbReference type="EMBL" id="LDXT01000060">
    <property type="protein sequence ID" value="KRT56271.1"/>
    <property type="molecule type" value="Genomic_DNA"/>
</dbReference>